<organism evidence="2 3">
    <name type="scientific">Prymnesium parvum</name>
    <name type="common">Toxic golden alga</name>
    <dbReference type="NCBI Taxonomy" id="97485"/>
    <lineage>
        <taxon>Eukaryota</taxon>
        <taxon>Haptista</taxon>
        <taxon>Haptophyta</taxon>
        <taxon>Prymnesiophyceae</taxon>
        <taxon>Prymnesiales</taxon>
        <taxon>Prymnesiaceae</taxon>
        <taxon>Prymnesium</taxon>
    </lineage>
</organism>
<keyword evidence="1" id="KW-0812">Transmembrane</keyword>
<keyword evidence="1" id="KW-0472">Membrane</keyword>
<feature type="transmembrane region" description="Helical" evidence="1">
    <location>
        <begin position="15"/>
        <end position="35"/>
    </location>
</feature>
<dbReference type="AlphaFoldDB" id="A0AB34JEF4"/>
<evidence type="ECO:0000313" key="2">
    <source>
        <dbReference type="EMBL" id="KAL1519166.1"/>
    </source>
</evidence>
<gene>
    <name evidence="2" type="ORF">AB1Y20_003426</name>
</gene>
<sequence length="106" mass="11043">MAEVWRCRAGADGEYLEAAVPMSAVAVLGAVLLMADQLRAGGEALAQRRSAWMVKGGGRRPLQAVVGVSRWVEAVATAAAVAEEAAEEAEVALMEAAYGATREGRK</sequence>
<protein>
    <submittedName>
        <fullName evidence="2">Uncharacterized protein</fullName>
    </submittedName>
</protein>
<dbReference type="EMBL" id="JBGBPQ010000010">
    <property type="protein sequence ID" value="KAL1519166.1"/>
    <property type="molecule type" value="Genomic_DNA"/>
</dbReference>
<proteinExistence type="predicted"/>
<comment type="caution">
    <text evidence="2">The sequence shown here is derived from an EMBL/GenBank/DDBJ whole genome shotgun (WGS) entry which is preliminary data.</text>
</comment>
<dbReference type="Proteomes" id="UP001515480">
    <property type="component" value="Unassembled WGS sequence"/>
</dbReference>
<reference evidence="2 3" key="1">
    <citation type="journal article" date="2024" name="Science">
        <title>Giant polyketide synthase enzymes in the biosynthesis of giant marine polyether toxins.</title>
        <authorList>
            <person name="Fallon T.R."/>
            <person name="Shende V.V."/>
            <person name="Wierzbicki I.H."/>
            <person name="Pendleton A.L."/>
            <person name="Watervoot N.F."/>
            <person name="Auber R.P."/>
            <person name="Gonzalez D.J."/>
            <person name="Wisecaver J.H."/>
            <person name="Moore B.S."/>
        </authorList>
    </citation>
    <scope>NUCLEOTIDE SEQUENCE [LARGE SCALE GENOMIC DNA]</scope>
    <source>
        <strain evidence="2 3">12B1</strain>
    </source>
</reference>
<accession>A0AB34JEF4</accession>
<evidence type="ECO:0000256" key="1">
    <source>
        <dbReference type="SAM" id="Phobius"/>
    </source>
</evidence>
<name>A0AB34JEF4_PRYPA</name>
<keyword evidence="1" id="KW-1133">Transmembrane helix</keyword>
<evidence type="ECO:0000313" key="3">
    <source>
        <dbReference type="Proteomes" id="UP001515480"/>
    </source>
</evidence>
<keyword evidence="3" id="KW-1185">Reference proteome</keyword>